<feature type="repeat" description="WD" evidence="3">
    <location>
        <begin position="61"/>
        <end position="102"/>
    </location>
</feature>
<sequence length="235" mass="25639">MEDKLIRIWDIASRSIKSILAGHEQDIYSLDLACDGRTIASGSGDRTARLWDIETSSETLVLQSEDGIASVAISPDAKYVAAGCLDNLIRIWDAVSGDLVVLFKGHKDAVFSVAFAPNNKHLVSASLDKTTKMWELAPRKGEHPNNTSESSRCIKTFEGHKKFALSATFTPDGKWILSGSKDNEIQFWNVETGESQLTLQGHKNSIISVAASPRGGCFASASGDNSMKIWSYKMI</sequence>
<keyword evidence="1 3" id="KW-0853">WD repeat</keyword>
<dbReference type="PANTHER" id="PTHR19848">
    <property type="entry name" value="WD40 REPEAT PROTEIN"/>
    <property type="match status" value="1"/>
</dbReference>
<dbReference type="PROSITE" id="PS00678">
    <property type="entry name" value="WD_REPEATS_1"/>
    <property type="match status" value="3"/>
</dbReference>
<dbReference type="InterPro" id="IPR036322">
    <property type="entry name" value="WD40_repeat_dom_sf"/>
</dbReference>
<dbReference type="SUPFAM" id="SSF50978">
    <property type="entry name" value="WD40 repeat-like"/>
    <property type="match status" value="1"/>
</dbReference>
<organism evidence="4 5">
    <name type="scientific">Sclerotinia trifoliorum</name>
    <dbReference type="NCBI Taxonomy" id="28548"/>
    <lineage>
        <taxon>Eukaryota</taxon>
        <taxon>Fungi</taxon>
        <taxon>Dikarya</taxon>
        <taxon>Ascomycota</taxon>
        <taxon>Pezizomycotina</taxon>
        <taxon>Leotiomycetes</taxon>
        <taxon>Helotiales</taxon>
        <taxon>Sclerotiniaceae</taxon>
        <taxon>Sclerotinia</taxon>
    </lineage>
</organism>
<dbReference type="Pfam" id="PF00400">
    <property type="entry name" value="WD40"/>
    <property type="match status" value="5"/>
</dbReference>
<feature type="repeat" description="WD" evidence="3">
    <location>
        <begin position="20"/>
        <end position="61"/>
    </location>
</feature>
<proteinExistence type="predicted"/>
<feature type="repeat" description="WD" evidence="3">
    <location>
        <begin position="199"/>
        <end position="235"/>
    </location>
</feature>
<dbReference type="AlphaFoldDB" id="A0A8H2VV07"/>
<dbReference type="InterPro" id="IPR015943">
    <property type="entry name" value="WD40/YVTN_repeat-like_dom_sf"/>
</dbReference>
<keyword evidence="2" id="KW-0677">Repeat</keyword>
<dbReference type="InterPro" id="IPR020472">
    <property type="entry name" value="WD40_PAC1"/>
</dbReference>
<feature type="repeat" description="WD" evidence="3">
    <location>
        <begin position="157"/>
        <end position="198"/>
    </location>
</feature>
<evidence type="ECO:0000313" key="5">
    <source>
        <dbReference type="Proteomes" id="UP000624404"/>
    </source>
</evidence>
<evidence type="ECO:0000256" key="3">
    <source>
        <dbReference type="PROSITE-ProRule" id="PRU00221"/>
    </source>
</evidence>
<accession>A0A8H2VV07</accession>
<dbReference type="Proteomes" id="UP000624404">
    <property type="component" value="Unassembled WGS sequence"/>
</dbReference>
<dbReference type="PRINTS" id="PR00320">
    <property type="entry name" value="GPROTEINBRPT"/>
</dbReference>
<evidence type="ECO:0000313" key="4">
    <source>
        <dbReference type="EMBL" id="CAD6444726.1"/>
    </source>
</evidence>
<dbReference type="PROSITE" id="PS50082">
    <property type="entry name" value="WD_REPEATS_2"/>
    <property type="match status" value="5"/>
</dbReference>
<dbReference type="InterPro" id="IPR001680">
    <property type="entry name" value="WD40_rpt"/>
</dbReference>
<dbReference type="CDD" id="cd00200">
    <property type="entry name" value="WD40"/>
    <property type="match status" value="1"/>
</dbReference>
<keyword evidence="5" id="KW-1185">Reference proteome</keyword>
<name>A0A8H2VV07_9HELO</name>
<gene>
    <name evidence="4" type="ORF">SCLTRI_LOCUS4518</name>
</gene>
<feature type="repeat" description="WD" evidence="3">
    <location>
        <begin position="103"/>
        <end position="136"/>
    </location>
</feature>
<comment type="caution">
    <text evidence="4">The sequence shown here is derived from an EMBL/GenBank/DDBJ whole genome shotgun (WGS) entry which is preliminary data.</text>
</comment>
<dbReference type="SMART" id="SM00320">
    <property type="entry name" value="WD40"/>
    <property type="match status" value="5"/>
</dbReference>
<dbReference type="PANTHER" id="PTHR19848:SF8">
    <property type="entry name" value="F-BOX AND WD REPEAT DOMAIN CONTAINING 7"/>
    <property type="match status" value="1"/>
</dbReference>
<protein>
    <submittedName>
        <fullName evidence="4">3f01e09e-0372-41c3-ac7e-2cebb502f05e</fullName>
    </submittedName>
</protein>
<evidence type="ECO:0000256" key="1">
    <source>
        <dbReference type="ARBA" id="ARBA00022574"/>
    </source>
</evidence>
<evidence type="ECO:0000256" key="2">
    <source>
        <dbReference type="ARBA" id="ARBA00022737"/>
    </source>
</evidence>
<dbReference type="OrthoDB" id="17410at2759"/>
<dbReference type="InterPro" id="IPR019775">
    <property type="entry name" value="WD40_repeat_CS"/>
</dbReference>
<dbReference type="PROSITE" id="PS50294">
    <property type="entry name" value="WD_REPEATS_REGION"/>
    <property type="match status" value="5"/>
</dbReference>
<reference evidence="4" key="1">
    <citation type="submission" date="2020-10" db="EMBL/GenBank/DDBJ databases">
        <authorList>
            <person name="Kusch S."/>
        </authorList>
    </citation>
    <scope>NUCLEOTIDE SEQUENCE</scope>
    <source>
        <strain evidence="4">SwB9</strain>
    </source>
</reference>
<dbReference type="EMBL" id="CAJHIA010000012">
    <property type="protein sequence ID" value="CAD6444726.1"/>
    <property type="molecule type" value="Genomic_DNA"/>
</dbReference>
<dbReference type="Gene3D" id="2.130.10.10">
    <property type="entry name" value="YVTN repeat-like/Quinoprotein amine dehydrogenase"/>
    <property type="match status" value="1"/>
</dbReference>